<keyword evidence="3" id="KW-1185">Reference proteome</keyword>
<evidence type="ECO:0000256" key="1">
    <source>
        <dbReference type="SAM" id="MobiDB-lite"/>
    </source>
</evidence>
<feature type="region of interest" description="Disordered" evidence="1">
    <location>
        <begin position="60"/>
        <end position="84"/>
    </location>
</feature>
<reference evidence="3" key="1">
    <citation type="journal article" date="2019" name="Int. J. Syst. Evol. Microbiol.">
        <title>The Global Catalogue of Microorganisms (GCM) 10K type strain sequencing project: providing services to taxonomists for standard genome sequencing and annotation.</title>
        <authorList>
            <consortium name="The Broad Institute Genomics Platform"/>
            <consortium name="The Broad Institute Genome Sequencing Center for Infectious Disease"/>
            <person name="Wu L."/>
            <person name="Ma J."/>
        </authorList>
    </citation>
    <scope>NUCLEOTIDE SEQUENCE [LARGE SCALE GENOMIC DNA]</scope>
    <source>
        <strain evidence="3">LMG 29894</strain>
    </source>
</reference>
<protein>
    <submittedName>
        <fullName evidence="2">Uncharacterized protein</fullName>
    </submittedName>
</protein>
<dbReference type="EMBL" id="JBHSBU010000001">
    <property type="protein sequence ID" value="MFC4158232.1"/>
    <property type="molecule type" value="Genomic_DNA"/>
</dbReference>
<evidence type="ECO:0000313" key="3">
    <source>
        <dbReference type="Proteomes" id="UP001595791"/>
    </source>
</evidence>
<name>A0ABV8MKQ5_9NEIS</name>
<dbReference type="RefSeq" id="WP_378160683.1">
    <property type="nucleotide sequence ID" value="NZ_JBHSBU010000001.1"/>
</dbReference>
<comment type="caution">
    <text evidence="2">The sequence shown here is derived from an EMBL/GenBank/DDBJ whole genome shotgun (WGS) entry which is preliminary data.</text>
</comment>
<proteinExistence type="predicted"/>
<accession>A0ABV8MKQ5</accession>
<dbReference type="Proteomes" id="UP001595791">
    <property type="component" value="Unassembled WGS sequence"/>
</dbReference>
<gene>
    <name evidence="2" type="ORF">ACFOW7_02555</name>
</gene>
<organism evidence="2 3">
    <name type="scientific">Chitinimonas lacunae</name>
    <dbReference type="NCBI Taxonomy" id="1963018"/>
    <lineage>
        <taxon>Bacteria</taxon>
        <taxon>Pseudomonadati</taxon>
        <taxon>Pseudomonadota</taxon>
        <taxon>Betaproteobacteria</taxon>
        <taxon>Neisseriales</taxon>
        <taxon>Chitinibacteraceae</taxon>
        <taxon>Chitinimonas</taxon>
    </lineage>
</organism>
<sequence length="84" mass="9000">MTRAPLSQGCWVDLEATGPVRISAVPDWDIAGQAAAREPWTPEELAALDDGLTQLEVDPKPDLTCPQKTIPDITSGIFSNGEPQ</sequence>
<evidence type="ECO:0000313" key="2">
    <source>
        <dbReference type="EMBL" id="MFC4158232.1"/>
    </source>
</evidence>